<evidence type="ECO:0000256" key="10">
    <source>
        <dbReference type="HAMAP-Rule" id="MF_01043"/>
    </source>
</evidence>
<keyword evidence="9 10" id="KW-1208">Phospholipid metabolism</keyword>
<comment type="subunit">
    <text evidence="10">Probably interacts with PlsX.</text>
</comment>
<keyword evidence="2 10" id="KW-0444">Lipid biosynthesis</keyword>
<reference evidence="11" key="1">
    <citation type="submission" date="2022-04" db="EMBL/GenBank/DDBJ databases">
        <title>Lysobacter sp. CAU 1642 isolated from sea sand.</title>
        <authorList>
            <person name="Kim W."/>
        </authorList>
    </citation>
    <scope>NUCLEOTIDE SEQUENCE</scope>
    <source>
        <strain evidence="11">CAU 1642</strain>
    </source>
</reference>
<evidence type="ECO:0000313" key="12">
    <source>
        <dbReference type="Proteomes" id="UP001431449"/>
    </source>
</evidence>
<keyword evidence="12" id="KW-1185">Reference proteome</keyword>
<evidence type="ECO:0000256" key="8">
    <source>
        <dbReference type="ARBA" id="ARBA00023209"/>
    </source>
</evidence>
<dbReference type="RefSeq" id="WP_248204283.1">
    <property type="nucleotide sequence ID" value="NZ_JALNMH010000001.1"/>
</dbReference>
<evidence type="ECO:0000256" key="6">
    <source>
        <dbReference type="ARBA" id="ARBA00023098"/>
    </source>
</evidence>
<comment type="caution">
    <text evidence="11">The sequence shown here is derived from an EMBL/GenBank/DDBJ whole genome shotgun (WGS) entry which is preliminary data.</text>
</comment>
<evidence type="ECO:0000256" key="1">
    <source>
        <dbReference type="ARBA" id="ARBA00022475"/>
    </source>
</evidence>
<keyword evidence="7 10" id="KW-0472">Membrane</keyword>
<keyword evidence="5 10" id="KW-1133">Transmembrane helix</keyword>
<feature type="transmembrane region" description="Helical" evidence="10">
    <location>
        <begin position="164"/>
        <end position="181"/>
    </location>
</feature>
<feature type="transmembrane region" description="Helical" evidence="10">
    <location>
        <begin position="140"/>
        <end position="158"/>
    </location>
</feature>
<dbReference type="SMART" id="SM01207">
    <property type="entry name" value="G3P_acyltransf"/>
    <property type="match status" value="1"/>
</dbReference>
<keyword evidence="6 10" id="KW-0443">Lipid metabolism</keyword>
<name>A0ABT0GCJ0_9GAMM</name>
<keyword evidence="1 10" id="KW-1003">Cell membrane</keyword>
<gene>
    <name evidence="10 11" type="primary">plsY</name>
    <name evidence="11" type="ORF">M0G41_01000</name>
</gene>
<evidence type="ECO:0000256" key="4">
    <source>
        <dbReference type="ARBA" id="ARBA00022692"/>
    </source>
</evidence>
<dbReference type="PANTHER" id="PTHR30309:SF0">
    <property type="entry name" value="GLYCEROL-3-PHOSPHATE ACYLTRANSFERASE-RELATED"/>
    <property type="match status" value="1"/>
</dbReference>
<proteinExistence type="inferred from homology"/>
<evidence type="ECO:0000256" key="2">
    <source>
        <dbReference type="ARBA" id="ARBA00022516"/>
    </source>
</evidence>
<dbReference type="EMBL" id="JALNMH010000001">
    <property type="protein sequence ID" value="MCK7592241.1"/>
    <property type="molecule type" value="Genomic_DNA"/>
</dbReference>
<evidence type="ECO:0000256" key="9">
    <source>
        <dbReference type="ARBA" id="ARBA00023264"/>
    </source>
</evidence>
<comment type="catalytic activity">
    <reaction evidence="10">
        <text>an acyl phosphate + sn-glycerol 3-phosphate = a 1-acyl-sn-glycero-3-phosphate + phosphate</text>
        <dbReference type="Rhea" id="RHEA:34075"/>
        <dbReference type="ChEBI" id="CHEBI:43474"/>
        <dbReference type="ChEBI" id="CHEBI:57597"/>
        <dbReference type="ChEBI" id="CHEBI:57970"/>
        <dbReference type="ChEBI" id="CHEBI:59918"/>
        <dbReference type="EC" id="2.3.1.275"/>
    </reaction>
</comment>
<dbReference type="GO" id="GO:0004366">
    <property type="term" value="F:glycerol-3-phosphate O-acyltransferase activity"/>
    <property type="evidence" value="ECO:0007669"/>
    <property type="project" value="UniProtKB-EC"/>
</dbReference>
<sequence>MILALCLLAAYLLGSLSGSLLLGRLQGFDIRTQGSGNAGGTNAFRTRGWRFALGVVLIDIGKGALAACLPVWLGSAPLPLEQAVAGCVLLAVAGHVWPVFYGLRGGKGAATLIGGLLVMWPMSVPVLLGVWVLCLLATGYVGLSTILAAVALVPWAWFDPGPSPGLRLGFAVAAALFILYTHRSNLARLRAGTEHRFEKARLIGRLRRR</sequence>
<dbReference type="EC" id="2.3.1.275" evidence="10"/>
<dbReference type="InterPro" id="IPR003811">
    <property type="entry name" value="G3P_acylTferase_PlsY"/>
</dbReference>
<evidence type="ECO:0000256" key="7">
    <source>
        <dbReference type="ARBA" id="ARBA00023136"/>
    </source>
</evidence>
<comment type="function">
    <text evidence="10">Catalyzes the transfer of an acyl group from acyl-phosphate (acyl-PO(4)) to glycerol-3-phosphate (G3P) to form lysophosphatidic acid (LPA). This enzyme utilizes acyl-phosphate as fatty acyl donor, but not acyl-CoA or acyl-ACP.</text>
</comment>
<dbReference type="PANTHER" id="PTHR30309">
    <property type="entry name" value="INNER MEMBRANE PROTEIN YGIH"/>
    <property type="match status" value="1"/>
</dbReference>
<dbReference type="Proteomes" id="UP001431449">
    <property type="component" value="Unassembled WGS sequence"/>
</dbReference>
<keyword evidence="3 10" id="KW-0808">Transferase</keyword>
<evidence type="ECO:0000313" key="11">
    <source>
        <dbReference type="EMBL" id="MCK7592241.1"/>
    </source>
</evidence>
<evidence type="ECO:0000256" key="3">
    <source>
        <dbReference type="ARBA" id="ARBA00022679"/>
    </source>
</evidence>
<feature type="transmembrane region" description="Helical" evidence="10">
    <location>
        <begin position="109"/>
        <end position="133"/>
    </location>
</feature>
<comment type="subcellular location">
    <subcellularLocation>
        <location evidence="10">Cell membrane</location>
        <topology evidence="10">Multi-pass membrane protein</topology>
    </subcellularLocation>
</comment>
<organism evidence="11 12">
    <name type="scientific">Pseudomarimonas salicorniae</name>
    <dbReference type="NCBI Taxonomy" id="2933270"/>
    <lineage>
        <taxon>Bacteria</taxon>
        <taxon>Pseudomonadati</taxon>
        <taxon>Pseudomonadota</taxon>
        <taxon>Gammaproteobacteria</taxon>
        <taxon>Lysobacterales</taxon>
        <taxon>Lysobacteraceae</taxon>
        <taxon>Pseudomarimonas</taxon>
    </lineage>
</organism>
<protein>
    <recommendedName>
        <fullName evidence="10">Glycerol-3-phosphate acyltransferase</fullName>
    </recommendedName>
    <alternativeName>
        <fullName evidence="10">Acyl-PO4 G3P acyltransferase</fullName>
    </alternativeName>
    <alternativeName>
        <fullName evidence="10">Acyl-phosphate--glycerol-3-phosphate acyltransferase</fullName>
    </alternativeName>
    <alternativeName>
        <fullName evidence="10">G3P acyltransferase</fullName>
        <shortName evidence="10">GPAT</shortName>
        <ecNumber evidence="10">2.3.1.275</ecNumber>
    </alternativeName>
    <alternativeName>
        <fullName evidence="10">Lysophosphatidic acid synthase</fullName>
        <shortName evidence="10">LPA synthase</shortName>
    </alternativeName>
</protein>
<comment type="similarity">
    <text evidence="10">Belongs to the PlsY family.</text>
</comment>
<comment type="pathway">
    <text evidence="10">Lipid metabolism; phospholipid metabolism.</text>
</comment>
<dbReference type="Pfam" id="PF02660">
    <property type="entry name" value="G3P_acyltransf"/>
    <property type="match status" value="1"/>
</dbReference>
<dbReference type="NCBIfam" id="TIGR00023">
    <property type="entry name" value="glycerol-3-phosphate 1-O-acyltransferase PlsY"/>
    <property type="match status" value="1"/>
</dbReference>
<dbReference type="HAMAP" id="MF_01043">
    <property type="entry name" value="PlsY"/>
    <property type="match status" value="1"/>
</dbReference>
<keyword evidence="4 10" id="KW-0812">Transmembrane</keyword>
<evidence type="ECO:0000256" key="5">
    <source>
        <dbReference type="ARBA" id="ARBA00022989"/>
    </source>
</evidence>
<accession>A0ABT0GCJ0</accession>
<keyword evidence="8 10" id="KW-0594">Phospholipid biosynthesis</keyword>
<keyword evidence="11" id="KW-0012">Acyltransferase</keyword>
<feature type="transmembrane region" description="Helical" evidence="10">
    <location>
        <begin position="51"/>
        <end position="72"/>
    </location>
</feature>